<comment type="caution">
    <text evidence="1">The sequence shown here is derived from an EMBL/GenBank/DDBJ whole genome shotgun (WGS) entry which is preliminary data.</text>
</comment>
<dbReference type="Proteomes" id="UP001283361">
    <property type="component" value="Unassembled WGS sequence"/>
</dbReference>
<sequence>MLESLLVTPGSLIYYNLRCYTGTSTGHTRLIIILLTHIILESLLVTTERLPYFTITRTRNGVKALYKSDPRGDGIQIIVEVRPVEIKPQRLCVLNSAESKLTMNQADNKDGACGIALLHQPLVLLARTPWV</sequence>
<evidence type="ECO:0000313" key="1">
    <source>
        <dbReference type="EMBL" id="KAK3803488.1"/>
    </source>
</evidence>
<accession>A0AAE1EF84</accession>
<name>A0AAE1EF84_9GAST</name>
<dbReference type="EMBL" id="JAWDGP010000122">
    <property type="protein sequence ID" value="KAK3803488.1"/>
    <property type="molecule type" value="Genomic_DNA"/>
</dbReference>
<evidence type="ECO:0000313" key="2">
    <source>
        <dbReference type="Proteomes" id="UP001283361"/>
    </source>
</evidence>
<proteinExistence type="predicted"/>
<reference evidence="1" key="1">
    <citation type="journal article" date="2023" name="G3 (Bethesda)">
        <title>A reference genome for the long-term kleptoplast-retaining sea slug Elysia crispata morphotype clarki.</title>
        <authorList>
            <person name="Eastman K.E."/>
            <person name="Pendleton A.L."/>
            <person name="Shaikh M.A."/>
            <person name="Suttiyut T."/>
            <person name="Ogas R."/>
            <person name="Tomko P."/>
            <person name="Gavelis G."/>
            <person name="Widhalm J.R."/>
            <person name="Wisecaver J.H."/>
        </authorList>
    </citation>
    <scope>NUCLEOTIDE SEQUENCE</scope>
    <source>
        <strain evidence="1">ECLA1</strain>
    </source>
</reference>
<keyword evidence="2" id="KW-1185">Reference proteome</keyword>
<gene>
    <name evidence="1" type="ORF">RRG08_037801</name>
</gene>
<organism evidence="1 2">
    <name type="scientific">Elysia crispata</name>
    <name type="common">lettuce slug</name>
    <dbReference type="NCBI Taxonomy" id="231223"/>
    <lineage>
        <taxon>Eukaryota</taxon>
        <taxon>Metazoa</taxon>
        <taxon>Spiralia</taxon>
        <taxon>Lophotrochozoa</taxon>
        <taxon>Mollusca</taxon>
        <taxon>Gastropoda</taxon>
        <taxon>Heterobranchia</taxon>
        <taxon>Euthyneura</taxon>
        <taxon>Panpulmonata</taxon>
        <taxon>Sacoglossa</taxon>
        <taxon>Placobranchoidea</taxon>
        <taxon>Plakobranchidae</taxon>
        <taxon>Elysia</taxon>
    </lineage>
</organism>
<dbReference type="AlphaFoldDB" id="A0AAE1EF84"/>
<protein>
    <submittedName>
        <fullName evidence="1">Uncharacterized protein</fullName>
    </submittedName>
</protein>